<dbReference type="PANTHER" id="PTHR37419:SF8">
    <property type="entry name" value="TOXIN YJJJ"/>
    <property type="match status" value="1"/>
</dbReference>
<accession>D1PT75</accession>
<dbReference type="Proteomes" id="UP000003160">
    <property type="component" value="Unassembled WGS sequence"/>
</dbReference>
<evidence type="ECO:0000259" key="4">
    <source>
        <dbReference type="Pfam" id="PF07804"/>
    </source>
</evidence>
<dbReference type="Pfam" id="PF07804">
    <property type="entry name" value="HipA_C"/>
    <property type="match status" value="1"/>
</dbReference>
<dbReference type="InterPro" id="IPR017508">
    <property type="entry name" value="HipA_N1"/>
</dbReference>
<evidence type="ECO:0000313" key="7">
    <source>
        <dbReference type="Proteomes" id="UP000003160"/>
    </source>
</evidence>
<evidence type="ECO:0000256" key="3">
    <source>
        <dbReference type="ARBA" id="ARBA00022777"/>
    </source>
</evidence>
<keyword evidence="7" id="KW-1185">Reference proteome</keyword>
<dbReference type="GO" id="GO:0005829">
    <property type="term" value="C:cytosol"/>
    <property type="evidence" value="ECO:0007669"/>
    <property type="project" value="TreeGrafter"/>
</dbReference>
<dbReference type="InterPro" id="IPR012893">
    <property type="entry name" value="HipA-like_C"/>
</dbReference>
<protein>
    <submittedName>
        <fullName evidence="6">HipA-like C-terminal domain protein</fullName>
    </submittedName>
</protein>
<sequence>MKRLYVYADFDWLKEVELIGELGYESLRGTDSYSFTFNNEWLRKHGELFLSDDLNNYPGQQYSLPEKDIFGCFSDALPDRWGRTLLLRREQIVAAEEKRPVRRLSSFDFLTGIDDFSRMGGFRFKEIPDGEFINVSESLKIPPLTDIRGLIAASAEIEKSEEKNILPDRKWIAQLVHPGTSLGGARPKANVIDTDKTLYVAKFPSRKDEYDVGIWEHFSHQLAIKSGISAAKTGVMANGGEYHTLLSQRFDRTQEGRRIHFASAMTLLGLSDGNNATSGHGYLDIVDFIIQNCTDVEKNLQELYRRVAFNICIGNSDDHFCNHGFLLTAKGWILSPAYDMNPTLNEYQSLLISSTSNKADLSILLDACEEYMLNRNTAEKIVSEVVEAVKGWRDLAVRSGLSKREMDIFSGVLDGRVL</sequence>
<reference evidence="6 7" key="1">
    <citation type="submission" date="2009-10" db="EMBL/GenBank/DDBJ databases">
        <authorList>
            <person name="Qin X."/>
            <person name="Bachman B."/>
            <person name="Battles P."/>
            <person name="Bell A."/>
            <person name="Bess C."/>
            <person name="Bickham C."/>
            <person name="Chaboub L."/>
            <person name="Chen D."/>
            <person name="Coyle M."/>
            <person name="Deiros D.R."/>
            <person name="Dinh H."/>
            <person name="Forbes L."/>
            <person name="Fowler G."/>
            <person name="Francisco L."/>
            <person name="Fu Q."/>
            <person name="Gubbala S."/>
            <person name="Hale W."/>
            <person name="Han Y."/>
            <person name="Hemphill L."/>
            <person name="Highlander S.K."/>
            <person name="Hirani K."/>
            <person name="Hogues M."/>
            <person name="Jackson L."/>
            <person name="Jakkamsetti A."/>
            <person name="Javaid M."/>
            <person name="Jiang H."/>
            <person name="Korchina V."/>
            <person name="Kovar C."/>
            <person name="Lara F."/>
            <person name="Lee S."/>
            <person name="Mata R."/>
            <person name="Mathew T."/>
            <person name="Moen C."/>
            <person name="Morales K."/>
            <person name="Munidasa M."/>
            <person name="Nazareth L."/>
            <person name="Ngo R."/>
            <person name="Nguyen L."/>
            <person name="Okwuonu G."/>
            <person name="Ongeri F."/>
            <person name="Patil S."/>
            <person name="Petrosino J."/>
            <person name="Pham C."/>
            <person name="Pham P."/>
            <person name="Pu L.-L."/>
            <person name="Puazo M."/>
            <person name="Raj R."/>
            <person name="Reid J."/>
            <person name="Rouhana J."/>
            <person name="Saada N."/>
            <person name="Shang Y."/>
            <person name="Simmons D."/>
            <person name="Thornton R."/>
            <person name="Warren J."/>
            <person name="Weissenberger G."/>
            <person name="Zhang J."/>
            <person name="Zhang L."/>
            <person name="Zhou C."/>
            <person name="Zhu D."/>
            <person name="Muzny D."/>
            <person name="Worley K."/>
            <person name="Gibbs R."/>
        </authorList>
    </citation>
    <scope>NUCLEOTIDE SEQUENCE [LARGE SCALE GENOMIC DNA]</scope>
    <source>
        <strain evidence="6 7">DSM 17361</strain>
    </source>
</reference>
<dbReference type="EMBL" id="ACKS01000010">
    <property type="protein sequence ID" value="EFA45422.1"/>
    <property type="molecule type" value="Genomic_DNA"/>
</dbReference>
<feature type="domain" description="HipA N-terminal subdomain 1" evidence="5">
    <location>
        <begin position="19"/>
        <end position="103"/>
    </location>
</feature>
<organism evidence="6 7">
    <name type="scientific">Hallella bergensis DSM 17361</name>
    <dbReference type="NCBI Taxonomy" id="585502"/>
    <lineage>
        <taxon>Bacteria</taxon>
        <taxon>Pseudomonadati</taxon>
        <taxon>Bacteroidota</taxon>
        <taxon>Bacteroidia</taxon>
        <taxon>Bacteroidales</taxon>
        <taxon>Prevotellaceae</taxon>
        <taxon>Hallella</taxon>
    </lineage>
</organism>
<dbReference type="HOGENOM" id="CLU_041102_0_0_10"/>
<dbReference type="eggNOG" id="COG3550">
    <property type="taxonomic scope" value="Bacteria"/>
</dbReference>
<dbReference type="OrthoDB" id="9805913at2"/>
<dbReference type="AlphaFoldDB" id="D1PT75"/>
<proteinExistence type="inferred from homology"/>
<evidence type="ECO:0000256" key="1">
    <source>
        <dbReference type="ARBA" id="ARBA00010164"/>
    </source>
</evidence>
<dbReference type="InterPro" id="IPR052028">
    <property type="entry name" value="HipA_Ser/Thr_kinase"/>
</dbReference>
<name>D1PT75_9BACT</name>
<dbReference type="GO" id="GO:0004674">
    <property type="term" value="F:protein serine/threonine kinase activity"/>
    <property type="evidence" value="ECO:0007669"/>
    <property type="project" value="TreeGrafter"/>
</dbReference>
<dbReference type="Pfam" id="PF13657">
    <property type="entry name" value="Couple_hipA"/>
    <property type="match status" value="1"/>
</dbReference>
<keyword evidence="2" id="KW-0808">Transferase</keyword>
<comment type="caution">
    <text evidence="6">The sequence shown here is derived from an EMBL/GenBank/DDBJ whole genome shotgun (WGS) entry which is preliminary data.</text>
</comment>
<evidence type="ECO:0000313" key="6">
    <source>
        <dbReference type="EMBL" id="EFA45422.1"/>
    </source>
</evidence>
<evidence type="ECO:0000259" key="5">
    <source>
        <dbReference type="Pfam" id="PF13657"/>
    </source>
</evidence>
<dbReference type="PANTHER" id="PTHR37419">
    <property type="entry name" value="SERINE/THREONINE-PROTEIN KINASE TOXIN HIPA"/>
    <property type="match status" value="1"/>
</dbReference>
<dbReference type="RefSeq" id="WP_007175364.1">
    <property type="nucleotide sequence ID" value="NZ_GG704784.1"/>
</dbReference>
<feature type="domain" description="HipA-like C-terminal" evidence="4">
    <location>
        <begin position="180"/>
        <end position="390"/>
    </location>
</feature>
<evidence type="ECO:0000256" key="2">
    <source>
        <dbReference type="ARBA" id="ARBA00022679"/>
    </source>
</evidence>
<comment type="similarity">
    <text evidence="1">Belongs to the HipA Ser/Thr kinase family.</text>
</comment>
<keyword evidence="3" id="KW-0418">Kinase</keyword>
<gene>
    <name evidence="6" type="ORF">HMPREF0645_0160</name>
</gene>
<dbReference type="Gene3D" id="1.10.1070.20">
    <property type="match status" value="1"/>
</dbReference>